<dbReference type="AlphaFoldDB" id="A0A0D2IDA6"/>
<dbReference type="InterPro" id="IPR051013">
    <property type="entry name" value="MBL_superfamily_lactonases"/>
</dbReference>
<dbReference type="VEuPathDB" id="FungiDB:Z518_07367"/>
<dbReference type="OrthoDB" id="10250730at2759"/>
<dbReference type="Pfam" id="PF00753">
    <property type="entry name" value="Lactamase_B"/>
    <property type="match status" value="1"/>
</dbReference>
<keyword evidence="3" id="KW-0378">Hydrolase</keyword>
<dbReference type="GO" id="GO:0016787">
    <property type="term" value="F:hydrolase activity"/>
    <property type="evidence" value="ECO:0007669"/>
    <property type="project" value="UniProtKB-KW"/>
</dbReference>
<evidence type="ECO:0000256" key="2">
    <source>
        <dbReference type="ARBA" id="ARBA00022723"/>
    </source>
</evidence>
<evidence type="ECO:0000256" key="4">
    <source>
        <dbReference type="ARBA" id="ARBA00022833"/>
    </source>
</evidence>
<dbReference type="SMART" id="SM00849">
    <property type="entry name" value="Lactamase_B"/>
    <property type="match status" value="1"/>
</dbReference>
<comment type="similarity">
    <text evidence="1">Belongs to the metallo-beta-lactamase superfamily.</text>
</comment>
<dbReference type="EMBL" id="KN847479">
    <property type="protein sequence ID" value="KIX03814.1"/>
    <property type="molecule type" value="Genomic_DNA"/>
</dbReference>
<dbReference type="InterPro" id="IPR001279">
    <property type="entry name" value="Metallo-B-lactamas"/>
</dbReference>
<proteinExistence type="inferred from homology"/>
<dbReference type="Proteomes" id="UP000053617">
    <property type="component" value="Unassembled WGS sequence"/>
</dbReference>
<gene>
    <name evidence="6" type="ORF">Z518_07367</name>
</gene>
<dbReference type="CDD" id="cd07730">
    <property type="entry name" value="metallo-hydrolase-like_MBL-fold"/>
    <property type="match status" value="1"/>
</dbReference>
<evidence type="ECO:0000259" key="5">
    <source>
        <dbReference type="SMART" id="SM00849"/>
    </source>
</evidence>
<sequence>MASKIKRFQVPAGATAQVSIIDSTTKINKIRAEYLMGPAMSGLEYMPEIPTWSFLVESATGRKALYDLGVPPNWKEFAPTVVETLHKRGWEIEAEIHVVDILKENRVDPTDINAIVWSHWHWDHLGDPSTFPPNTELVVGPGFKEAFFPGWPAKPDSPVRESDFIGRSVREVEFGQDSIQIGQFKAIDFFGDGSFYLLDTPGHAIGHLGGLARTTSNPDTFMFFGGDLCHHGGEIRPSPYLPLPKQIDLHFPGLSRMSCPGADLEALQTSRARKIDEPFFDPAMGLSIEEAIRTIKKTQEADGDDDVLFIYAHDSSVRRVADLFPLKANDWKAKGWREKMLWDFLNDFREAMSRYPK</sequence>
<organism evidence="6 7">
    <name type="scientific">Rhinocladiella mackenziei CBS 650.93</name>
    <dbReference type="NCBI Taxonomy" id="1442369"/>
    <lineage>
        <taxon>Eukaryota</taxon>
        <taxon>Fungi</taxon>
        <taxon>Dikarya</taxon>
        <taxon>Ascomycota</taxon>
        <taxon>Pezizomycotina</taxon>
        <taxon>Eurotiomycetes</taxon>
        <taxon>Chaetothyriomycetidae</taxon>
        <taxon>Chaetothyriales</taxon>
        <taxon>Herpotrichiellaceae</taxon>
        <taxon>Rhinocladiella</taxon>
    </lineage>
</organism>
<keyword evidence="4" id="KW-0862">Zinc</keyword>
<evidence type="ECO:0000256" key="1">
    <source>
        <dbReference type="ARBA" id="ARBA00007749"/>
    </source>
</evidence>
<keyword evidence="2" id="KW-0479">Metal-binding</keyword>
<dbReference type="InterPro" id="IPR036866">
    <property type="entry name" value="RibonucZ/Hydroxyglut_hydro"/>
</dbReference>
<protein>
    <recommendedName>
        <fullName evidence="5">Metallo-beta-lactamase domain-containing protein</fullName>
    </recommendedName>
</protein>
<dbReference type="SUPFAM" id="SSF56281">
    <property type="entry name" value="Metallo-hydrolase/oxidoreductase"/>
    <property type="match status" value="1"/>
</dbReference>
<dbReference type="PANTHER" id="PTHR42978:SF5">
    <property type="entry name" value="METALLO-BETA-LACTAMASE DOMAIN-CONTAINING PROTEIN"/>
    <property type="match status" value="1"/>
</dbReference>
<evidence type="ECO:0000313" key="7">
    <source>
        <dbReference type="Proteomes" id="UP000053617"/>
    </source>
</evidence>
<feature type="domain" description="Metallo-beta-lactamase" evidence="5">
    <location>
        <begin position="50"/>
        <end position="271"/>
    </location>
</feature>
<keyword evidence="7" id="KW-1185">Reference proteome</keyword>
<dbReference type="STRING" id="1442369.A0A0D2IDA6"/>
<dbReference type="Gene3D" id="3.60.15.10">
    <property type="entry name" value="Ribonuclease Z/Hydroxyacylglutathione hydrolase-like"/>
    <property type="match status" value="1"/>
</dbReference>
<name>A0A0D2IDA6_9EURO</name>
<reference evidence="6 7" key="1">
    <citation type="submission" date="2015-01" db="EMBL/GenBank/DDBJ databases">
        <title>The Genome Sequence of Rhinocladiella mackenzie CBS 650.93.</title>
        <authorList>
            <consortium name="The Broad Institute Genomics Platform"/>
            <person name="Cuomo C."/>
            <person name="de Hoog S."/>
            <person name="Gorbushina A."/>
            <person name="Stielow B."/>
            <person name="Teixiera M."/>
            <person name="Abouelleil A."/>
            <person name="Chapman S.B."/>
            <person name="Priest M."/>
            <person name="Young S.K."/>
            <person name="Wortman J."/>
            <person name="Nusbaum C."/>
            <person name="Birren B."/>
        </authorList>
    </citation>
    <scope>NUCLEOTIDE SEQUENCE [LARGE SCALE GENOMIC DNA]</scope>
    <source>
        <strain evidence="6 7">CBS 650.93</strain>
    </source>
</reference>
<accession>A0A0D2IDA6</accession>
<dbReference type="GeneID" id="25295438"/>
<dbReference type="HOGENOM" id="CLU_030571_1_0_1"/>
<evidence type="ECO:0000256" key="3">
    <source>
        <dbReference type="ARBA" id="ARBA00022801"/>
    </source>
</evidence>
<dbReference type="PANTHER" id="PTHR42978">
    <property type="entry name" value="QUORUM-QUENCHING LACTONASE YTNP-RELATED-RELATED"/>
    <property type="match status" value="1"/>
</dbReference>
<evidence type="ECO:0000313" key="6">
    <source>
        <dbReference type="EMBL" id="KIX03814.1"/>
    </source>
</evidence>
<dbReference type="GO" id="GO:0046872">
    <property type="term" value="F:metal ion binding"/>
    <property type="evidence" value="ECO:0007669"/>
    <property type="project" value="UniProtKB-KW"/>
</dbReference>
<dbReference type="RefSeq" id="XP_013270950.1">
    <property type="nucleotide sequence ID" value="XM_013415496.1"/>
</dbReference>